<evidence type="ECO:0000313" key="2">
    <source>
        <dbReference type="Proteomes" id="UP001165064"/>
    </source>
</evidence>
<dbReference type="Proteomes" id="UP001165064">
    <property type="component" value="Unassembled WGS sequence"/>
</dbReference>
<sequence>MLPSNSRPESKSRESSPFRPPMVPPPRSHKTNLKGVPPPPRAKVLTPSRSLSPRRFNRMNDNDELPILEDDEDDNEETNNGPILPVFSNIHDDPFGDKISNPERGRARHHHTPIDQLVD</sequence>
<proteinExistence type="predicted"/>
<accession>A0ACB5U2S3</accession>
<evidence type="ECO:0000313" key="1">
    <source>
        <dbReference type="EMBL" id="GME99931.1"/>
    </source>
</evidence>
<protein>
    <submittedName>
        <fullName evidence="1">Unnamed protein product</fullName>
    </submittedName>
</protein>
<organism evidence="1 2">
    <name type="scientific">Ambrosiozyma monospora</name>
    <name type="common">Yeast</name>
    <name type="synonym">Endomycopsis monosporus</name>
    <dbReference type="NCBI Taxonomy" id="43982"/>
    <lineage>
        <taxon>Eukaryota</taxon>
        <taxon>Fungi</taxon>
        <taxon>Dikarya</taxon>
        <taxon>Ascomycota</taxon>
        <taxon>Saccharomycotina</taxon>
        <taxon>Pichiomycetes</taxon>
        <taxon>Pichiales</taxon>
        <taxon>Pichiaceae</taxon>
        <taxon>Ambrosiozyma</taxon>
    </lineage>
</organism>
<dbReference type="EMBL" id="BSXS01011200">
    <property type="protein sequence ID" value="GME99931.1"/>
    <property type="molecule type" value="Genomic_DNA"/>
</dbReference>
<gene>
    <name evidence="1" type="ORF">Amon02_001086900</name>
</gene>
<reference evidence="1" key="1">
    <citation type="submission" date="2023-04" db="EMBL/GenBank/DDBJ databases">
        <title>Ambrosiozyma monospora NBRC 10751.</title>
        <authorList>
            <person name="Ichikawa N."/>
            <person name="Sato H."/>
            <person name="Tonouchi N."/>
        </authorList>
    </citation>
    <scope>NUCLEOTIDE SEQUENCE</scope>
    <source>
        <strain evidence="1">NBRC 10751</strain>
    </source>
</reference>
<keyword evidence="2" id="KW-1185">Reference proteome</keyword>
<name>A0ACB5U2S3_AMBMO</name>
<comment type="caution">
    <text evidence="1">The sequence shown here is derived from an EMBL/GenBank/DDBJ whole genome shotgun (WGS) entry which is preliminary data.</text>
</comment>